<gene>
    <name evidence="1" type="ORF">SAMN04490194_0791</name>
</gene>
<evidence type="ECO:0000313" key="2">
    <source>
        <dbReference type="Proteomes" id="UP000198985"/>
    </source>
</evidence>
<dbReference type="EMBL" id="FNTY01000002">
    <property type="protein sequence ID" value="SEE03669.1"/>
    <property type="molecule type" value="Genomic_DNA"/>
</dbReference>
<reference evidence="1 2" key="1">
    <citation type="submission" date="2016-10" db="EMBL/GenBank/DDBJ databases">
        <authorList>
            <person name="de Groot N.N."/>
        </authorList>
    </citation>
    <scope>NUCLEOTIDE SEQUENCE [LARGE SCALE GENOMIC DNA]</scope>
    <source>
        <strain evidence="1 2">BS3662</strain>
    </source>
</reference>
<name>A0A1H5FJT7_9PSED</name>
<accession>A0A1H5FJT7</accession>
<dbReference type="AlphaFoldDB" id="A0A1H5FJT7"/>
<dbReference type="RefSeq" id="WP_225441876.1">
    <property type="nucleotide sequence ID" value="NZ_FNTY01000002.1"/>
</dbReference>
<protein>
    <submittedName>
        <fullName evidence="1">Uncharacterized protein</fullName>
    </submittedName>
</protein>
<organism evidence="1 2">
    <name type="scientific">Pseudomonas migulae</name>
    <dbReference type="NCBI Taxonomy" id="78543"/>
    <lineage>
        <taxon>Bacteria</taxon>
        <taxon>Pseudomonadati</taxon>
        <taxon>Pseudomonadota</taxon>
        <taxon>Gammaproteobacteria</taxon>
        <taxon>Pseudomonadales</taxon>
        <taxon>Pseudomonadaceae</taxon>
        <taxon>Pseudomonas</taxon>
    </lineage>
</organism>
<proteinExistence type="predicted"/>
<evidence type="ECO:0000313" key="1">
    <source>
        <dbReference type="EMBL" id="SEE03669.1"/>
    </source>
</evidence>
<sequence>MTRSKKKRDAPISYRPPERLRDEFHARVQNSGQSINGYITEAIFGRAAPRSKRVSPLDQKMIAMLLSQAARINDRLEQAGRSSTDSDPSLIFQECRDELAEIRSYLMLALGRDP</sequence>
<dbReference type="Proteomes" id="UP000198985">
    <property type="component" value="Unassembled WGS sequence"/>
</dbReference>